<keyword evidence="15 19" id="KW-0830">Ubiquinone</keyword>
<evidence type="ECO:0000256" key="9">
    <source>
        <dbReference type="ARBA" id="ARBA00022827"/>
    </source>
</evidence>
<keyword evidence="8" id="KW-0999">Mitochondrion inner membrane</keyword>
<evidence type="ECO:0000313" key="24">
    <source>
        <dbReference type="Proteomes" id="UP000307173"/>
    </source>
</evidence>
<keyword evidence="10" id="KW-0809">Transit peptide</keyword>
<dbReference type="Pfam" id="PF05187">
    <property type="entry name" value="Fer4_ETF_QO"/>
    <property type="match status" value="1"/>
</dbReference>
<keyword evidence="5 19" id="KW-0813">Transport</keyword>
<keyword evidence="12 19" id="KW-0560">Oxidoreductase</keyword>
<comment type="subcellular location">
    <subcellularLocation>
        <location evidence="3">Mitochondrion inner membrane</location>
    </subcellularLocation>
</comment>
<dbReference type="Gene3D" id="3.30.9.90">
    <property type="match status" value="1"/>
</dbReference>
<evidence type="ECO:0000256" key="8">
    <source>
        <dbReference type="ARBA" id="ARBA00022792"/>
    </source>
</evidence>
<evidence type="ECO:0000256" key="7">
    <source>
        <dbReference type="ARBA" id="ARBA00022723"/>
    </source>
</evidence>
<dbReference type="STRING" id="52247.A0A4T0WYS3"/>
<keyword evidence="16" id="KW-0496">Mitochondrion</keyword>
<comment type="cofactor">
    <cofactor evidence="19">
        <name>[4Fe-4S] cluster</name>
        <dbReference type="ChEBI" id="CHEBI:49883"/>
    </cofactor>
    <text evidence="19">Binds 1 [4Fe-4S] cluster.</text>
</comment>
<dbReference type="GO" id="GO:0046872">
    <property type="term" value="F:metal ion binding"/>
    <property type="evidence" value="ECO:0007669"/>
    <property type="project" value="UniProtKB-KW"/>
</dbReference>
<keyword evidence="7 19" id="KW-0479">Metal-binding</keyword>
<feature type="domain" description="ETF-QO/FixX C-terminal" evidence="21">
    <location>
        <begin position="576"/>
        <end position="684"/>
    </location>
</feature>
<dbReference type="AlphaFoldDB" id="A0A4T0WYS3"/>
<dbReference type="SUPFAM" id="SSF51905">
    <property type="entry name" value="FAD/NAD(P)-binding domain"/>
    <property type="match status" value="2"/>
</dbReference>
<sequence length="686" mass="76653">MLSCQKRLPRLFVRGCKQLTKNSTATFPGRRTYLFSDVKINFRRSFGTTLTRYNTIEKAKLSLDVDELEILNESRVVDTVDVCIVGGGPAGLATAIKLKQIDNEKGSGDLRVLVLEKGADIGAHILSGAVLEPRALNELFPELINEGKNIPLPDEMVTLVKEEHMKFLLENGTSFSLPEPPQMKNVGKNYIASLSEVTKWMAERAEELGVEIYSNTAVADLIFDSKGAVRGIATRDAGLERDGSLSEDFERGMEFHARVTVLAEGCHGSLSKQVINKYDLRAGVNPQTYGLGIKEVWQVEPEKWKEGFVSHSIGYPLSGGVYGGGWMYHFGDGLVSVGIVIGLDYKNPWISPYQEFQKMKLHPFYKDVLSGGKCISYGARALNEGGWQSVPQLHFPGGVLVGASAGFMNVPKIKGSHTAIKSGMLAAECMYDRVVQLKEKQLNELFASENDLLDTQHEKDNDESEQTKEVEENDEDEEDEEEGSGEPLPEWEAIDLTEYQLAYKNSWIYDELYQVRNVRPSFDSQLGILGGLAVSGLVTMITKGKEPFTLEHNHTDAACVEDASKYEKIQYPKPDGNITFDLMTSVNRTGTYHREGERCHLRVPEMDLQKHKKISWPRFKGIEQRFCPAGVYEYVKKNEEGNDDDVDFVINSQNCIHCKTCDIKVPTQDINWTVPEGGDGPKYQMT</sequence>
<feature type="region of interest" description="Disordered" evidence="20">
    <location>
        <begin position="450"/>
        <end position="491"/>
    </location>
</feature>
<comment type="caution">
    <text evidence="23">The sequence shown here is derived from an EMBL/GenBank/DDBJ whole genome shotgun (WGS) entry which is preliminary data.</text>
</comment>
<evidence type="ECO:0000256" key="13">
    <source>
        <dbReference type="ARBA" id="ARBA00023004"/>
    </source>
</evidence>
<feature type="domain" description="ETF-QO/FixC ubiquinone-binding" evidence="22">
    <location>
        <begin position="289"/>
        <end position="382"/>
    </location>
</feature>
<keyword evidence="11 19" id="KW-0249">Electron transport</keyword>
<organism evidence="23 24">
    <name type="scientific">Pichia inconspicua</name>
    <dbReference type="NCBI Taxonomy" id="52247"/>
    <lineage>
        <taxon>Eukaryota</taxon>
        <taxon>Fungi</taxon>
        <taxon>Dikarya</taxon>
        <taxon>Ascomycota</taxon>
        <taxon>Saccharomycotina</taxon>
        <taxon>Pichiomycetes</taxon>
        <taxon>Pichiales</taxon>
        <taxon>Pichiaceae</taxon>
        <taxon>Pichia</taxon>
    </lineage>
</organism>
<keyword evidence="24" id="KW-1185">Reference proteome</keyword>
<reference evidence="23 24" key="1">
    <citation type="journal article" date="2019" name="Front. Genet.">
        <title>Whole-Genome Sequencing of the Opportunistic Yeast Pathogen Candida inconspicua Uncovers Its Hybrid Origin.</title>
        <authorList>
            <person name="Mixao V."/>
            <person name="Hansen A.P."/>
            <person name="Saus E."/>
            <person name="Boekhout T."/>
            <person name="Lass-Florl C."/>
            <person name="Gabaldon T."/>
        </authorList>
    </citation>
    <scope>NUCLEOTIDE SEQUENCE [LARGE SCALE GENOMIC DNA]</scope>
    <source>
        <strain evidence="23 24">CBS 180</strain>
    </source>
</reference>
<dbReference type="PANTHER" id="PTHR10617:SF107">
    <property type="entry name" value="ELECTRON TRANSFER FLAVOPROTEIN-UBIQUINONE OXIDOREDUCTASE, MITOCHONDRIAL"/>
    <property type="match status" value="1"/>
</dbReference>
<protein>
    <recommendedName>
        <fullName evidence="19">Electron transfer flavoprotein-ubiquinone oxidoreductase</fullName>
        <shortName evidence="19">ETF-QO</shortName>
        <ecNumber evidence="19">1.5.5.1</ecNumber>
    </recommendedName>
</protein>
<dbReference type="InterPro" id="IPR036188">
    <property type="entry name" value="FAD/NAD-bd_sf"/>
</dbReference>
<evidence type="ECO:0000256" key="15">
    <source>
        <dbReference type="ARBA" id="ARBA00023075"/>
    </source>
</evidence>
<accession>A0A4T0WYS3</accession>
<dbReference type="EC" id="1.5.5.1" evidence="19"/>
<dbReference type="GO" id="GO:0005743">
    <property type="term" value="C:mitochondrial inner membrane"/>
    <property type="evidence" value="ECO:0007669"/>
    <property type="project" value="UniProtKB-SubCell"/>
</dbReference>
<dbReference type="Gene3D" id="3.50.50.60">
    <property type="entry name" value="FAD/NAD(P)-binding domain"/>
    <property type="match status" value="1"/>
</dbReference>
<evidence type="ECO:0000259" key="22">
    <source>
        <dbReference type="Pfam" id="PF21162"/>
    </source>
</evidence>
<dbReference type="Pfam" id="PF13450">
    <property type="entry name" value="NAD_binding_8"/>
    <property type="match status" value="1"/>
</dbReference>
<evidence type="ECO:0000256" key="12">
    <source>
        <dbReference type="ARBA" id="ARBA00023002"/>
    </source>
</evidence>
<dbReference type="PANTHER" id="PTHR10617">
    <property type="entry name" value="ELECTRON TRANSFER FLAVOPROTEIN-UBIQUINONE OXIDOREDUCTASE"/>
    <property type="match status" value="1"/>
</dbReference>
<keyword evidence="14 19" id="KW-0411">Iron-sulfur</keyword>
<dbReference type="SUPFAM" id="SSF54373">
    <property type="entry name" value="FAD-linked reductases, C-terminal domain"/>
    <property type="match status" value="1"/>
</dbReference>
<dbReference type="InterPro" id="IPR049398">
    <property type="entry name" value="ETF-QO/FixC_UQ-bd"/>
</dbReference>
<evidence type="ECO:0000259" key="21">
    <source>
        <dbReference type="Pfam" id="PF05187"/>
    </source>
</evidence>
<keyword evidence="13 19" id="KW-0408">Iron</keyword>
<feature type="compositionally biased region" description="Acidic residues" evidence="20">
    <location>
        <begin position="471"/>
        <end position="484"/>
    </location>
</feature>
<dbReference type="Gene3D" id="3.30.70.20">
    <property type="match status" value="1"/>
</dbReference>
<keyword evidence="9 19" id="KW-0274">FAD</keyword>
<dbReference type="FunFam" id="3.30.70.20:FF:000015">
    <property type="entry name" value="Electron transfer flavoprotein-ubiquinone oxidoreductase"/>
    <property type="match status" value="1"/>
</dbReference>
<evidence type="ECO:0000256" key="18">
    <source>
        <dbReference type="ARBA" id="ARBA00052682"/>
    </source>
</evidence>
<dbReference type="SUPFAM" id="SSF54862">
    <property type="entry name" value="4Fe-4S ferredoxins"/>
    <property type="match status" value="1"/>
</dbReference>
<evidence type="ECO:0000256" key="16">
    <source>
        <dbReference type="ARBA" id="ARBA00023128"/>
    </source>
</evidence>
<comment type="function">
    <text evidence="2 19">Accepts electrons from ETF and reduces ubiquinone.</text>
</comment>
<dbReference type="GO" id="GO:0004174">
    <property type="term" value="F:electron-transferring-flavoprotein dehydrogenase activity"/>
    <property type="evidence" value="ECO:0007669"/>
    <property type="project" value="UniProtKB-UniRule"/>
</dbReference>
<evidence type="ECO:0000256" key="4">
    <source>
        <dbReference type="ARBA" id="ARBA00006796"/>
    </source>
</evidence>
<evidence type="ECO:0000313" key="23">
    <source>
        <dbReference type="EMBL" id="TID21900.1"/>
    </source>
</evidence>
<keyword evidence="17" id="KW-0472">Membrane</keyword>
<evidence type="ECO:0000256" key="2">
    <source>
        <dbReference type="ARBA" id="ARBA00002819"/>
    </source>
</evidence>
<dbReference type="Proteomes" id="UP000307173">
    <property type="component" value="Unassembled WGS sequence"/>
</dbReference>
<comment type="catalytic activity">
    <reaction evidence="18 19">
        <text>a ubiquinone + reduced [electron-transfer flavoprotein] = a ubiquinol + oxidized [electron-transfer flavoprotein] + H(+)</text>
        <dbReference type="Rhea" id="RHEA:24052"/>
        <dbReference type="Rhea" id="RHEA-COMP:9565"/>
        <dbReference type="Rhea" id="RHEA-COMP:9566"/>
        <dbReference type="Rhea" id="RHEA-COMP:10685"/>
        <dbReference type="Rhea" id="RHEA-COMP:10686"/>
        <dbReference type="ChEBI" id="CHEBI:15378"/>
        <dbReference type="ChEBI" id="CHEBI:16389"/>
        <dbReference type="ChEBI" id="CHEBI:17976"/>
        <dbReference type="ChEBI" id="CHEBI:57692"/>
        <dbReference type="ChEBI" id="CHEBI:58307"/>
        <dbReference type="EC" id="1.5.5.1"/>
    </reaction>
</comment>
<proteinExistence type="inferred from homology"/>
<comment type="similarity">
    <text evidence="4">Belongs to the ETF-QO/FixC family.</text>
</comment>
<dbReference type="InterPro" id="IPR007859">
    <property type="entry name" value="ETF-QO/FixX_C"/>
</dbReference>
<name>A0A4T0WYS3_9ASCO</name>
<evidence type="ECO:0000256" key="5">
    <source>
        <dbReference type="ARBA" id="ARBA00022448"/>
    </source>
</evidence>
<evidence type="ECO:0000256" key="1">
    <source>
        <dbReference type="ARBA" id="ARBA00001974"/>
    </source>
</evidence>
<gene>
    <name evidence="23" type="ORF">CANINC_003384</name>
</gene>
<dbReference type="Pfam" id="PF21162">
    <property type="entry name" value="ETFQO_UQ-bd"/>
    <property type="match status" value="1"/>
</dbReference>
<keyword evidence="6 19" id="KW-0285">Flavoprotein</keyword>
<evidence type="ECO:0000256" key="11">
    <source>
        <dbReference type="ARBA" id="ARBA00022982"/>
    </source>
</evidence>
<evidence type="ECO:0000256" key="19">
    <source>
        <dbReference type="RuleBase" id="RU366068"/>
    </source>
</evidence>
<dbReference type="GO" id="GO:0051539">
    <property type="term" value="F:4 iron, 4 sulfur cluster binding"/>
    <property type="evidence" value="ECO:0007669"/>
    <property type="project" value="UniProtKB-UniRule"/>
</dbReference>
<dbReference type="InterPro" id="IPR040156">
    <property type="entry name" value="ETF-QO"/>
</dbReference>
<dbReference type="EMBL" id="SELW01000551">
    <property type="protein sequence ID" value="TID21900.1"/>
    <property type="molecule type" value="Genomic_DNA"/>
</dbReference>
<dbReference type="OrthoDB" id="437331at2759"/>
<evidence type="ECO:0000256" key="3">
    <source>
        <dbReference type="ARBA" id="ARBA00004273"/>
    </source>
</evidence>
<evidence type="ECO:0000256" key="6">
    <source>
        <dbReference type="ARBA" id="ARBA00022630"/>
    </source>
</evidence>
<feature type="compositionally biased region" description="Basic and acidic residues" evidence="20">
    <location>
        <begin position="454"/>
        <end position="470"/>
    </location>
</feature>
<evidence type="ECO:0000256" key="14">
    <source>
        <dbReference type="ARBA" id="ARBA00023014"/>
    </source>
</evidence>
<comment type="cofactor">
    <cofactor evidence="1 19">
        <name>FAD</name>
        <dbReference type="ChEBI" id="CHEBI:57692"/>
    </cofactor>
</comment>
<evidence type="ECO:0000256" key="10">
    <source>
        <dbReference type="ARBA" id="ARBA00022946"/>
    </source>
</evidence>
<evidence type="ECO:0000256" key="20">
    <source>
        <dbReference type="SAM" id="MobiDB-lite"/>
    </source>
</evidence>
<evidence type="ECO:0000256" key="17">
    <source>
        <dbReference type="ARBA" id="ARBA00023136"/>
    </source>
</evidence>